<comment type="caution">
    <text evidence="1">The sequence shown here is derived from an EMBL/GenBank/DDBJ whole genome shotgun (WGS) entry which is preliminary data.</text>
</comment>
<accession>A0AAD6MQ78</accession>
<proteinExistence type="predicted"/>
<reference evidence="1" key="1">
    <citation type="journal article" date="2023" name="Mol. Ecol. Resour.">
        <title>Chromosome-level genome assembly of a triploid poplar Populus alba 'Berolinensis'.</title>
        <authorList>
            <person name="Chen S."/>
            <person name="Yu Y."/>
            <person name="Wang X."/>
            <person name="Wang S."/>
            <person name="Zhang T."/>
            <person name="Zhou Y."/>
            <person name="He R."/>
            <person name="Meng N."/>
            <person name="Wang Y."/>
            <person name="Liu W."/>
            <person name="Liu Z."/>
            <person name="Liu J."/>
            <person name="Guo Q."/>
            <person name="Huang H."/>
            <person name="Sederoff R.R."/>
            <person name="Wang G."/>
            <person name="Qu G."/>
            <person name="Chen S."/>
        </authorList>
    </citation>
    <scope>NUCLEOTIDE SEQUENCE</scope>
    <source>
        <strain evidence="1">SC-2020</strain>
    </source>
</reference>
<dbReference type="AlphaFoldDB" id="A0AAD6MQ78"/>
<name>A0AAD6MQ78_9ROSI</name>
<protein>
    <submittedName>
        <fullName evidence="1">Uncharacterized protein</fullName>
    </submittedName>
</protein>
<dbReference type="Proteomes" id="UP001164929">
    <property type="component" value="Chromosome 8"/>
</dbReference>
<sequence>MKSISDELAAVCKPLSLLMSLVQLFFINFQKFRYVPSENRRNGGSPFPLTPPSANFSTIYSPQACKQKVDEDKKEIHLWAERRGPVDGIFFYGVVEALSKVIVTAGGTLMVAGPKRMERGQIFNKVMKVDIPSETERMSSGGTKFTSGLQRQSSATKSNCLCSPTSHAGSFRCRLHRAPSLQRTKSIDSASLRDSKTKINTTADGVSSLDTIEAQ</sequence>
<organism evidence="1 2">
    <name type="scientific">Populus alba x Populus x berolinensis</name>
    <dbReference type="NCBI Taxonomy" id="444605"/>
    <lineage>
        <taxon>Eukaryota</taxon>
        <taxon>Viridiplantae</taxon>
        <taxon>Streptophyta</taxon>
        <taxon>Embryophyta</taxon>
        <taxon>Tracheophyta</taxon>
        <taxon>Spermatophyta</taxon>
        <taxon>Magnoliopsida</taxon>
        <taxon>eudicotyledons</taxon>
        <taxon>Gunneridae</taxon>
        <taxon>Pentapetalae</taxon>
        <taxon>rosids</taxon>
        <taxon>fabids</taxon>
        <taxon>Malpighiales</taxon>
        <taxon>Salicaceae</taxon>
        <taxon>Saliceae</taxon>
        <taxon>Populus</taxon>
    </lineage>
</organism>
<gene>
    <name evidence="1" type="ORF">NC653_021721</name>
</gene>
<dbReference type="PANTHER" id="PTHR33132">
    <property type="entry name" value="OSJNBB0118P14.9 PROTEIN"/>
    <property type="match status" value="1"/>
</dbReference>
<keyword evidence="2" id="KW-1185">Reference proteome</keyword>
<dbReference type="PANTHER" id="PTHR33132:SF92">
    <property type="entry name" value="SERINE-RICH PROTEIN"/>
    <property type="match status" value="1"/>
</dbReference>
<evidence type="ECO:0000313" key="2">
    <source>
        <dbReference type="Proteomes" id="UP001164929"/>
    </source>
</evidence>
<dbReference type="EMBL" id="JAQIZT010000008">
    <property type="protein sequence ID" value="KAJ6988905.1"/>
    <property type="molecule type" value="Genomic_DNA"/>
</dbReference>
<evidence type="ECO:0000313" key="1">
    <source>
        <dbReference type="EMBL" id="KAJ6988905.1"/>
    </source>
</evidence>